<dbReference type="PANTHER" id="PTHR42858">
    <property type="entry name" value="AMINOTRANSFERASE"/>
    <property type="match status" value="1"/>
</dbReference>
<evidence type="ECO:0000259" key="1">
    <source>
        <dbReference type="Pfam" id="PF00155"/>
    </source>
</evidence>
<gene>
    <name evidence="2" type="ORF">OD459_00475</name>
</gene>
<dbReference type="InterPro" id="IPR004839">
    <property type="entry name" value="Aminotransferase_I/II_large"/>
</dbReference>
<dbReference type="AlphaFoldDB" id="A0AA46PQD1"/>
<evidence type="ECO:0000313" key="2">
    <source>
        <dbReference type="EMBL" id="UYG95535.1"/>
    </source>
</evidence>
<evidence type="ECO:0000313" key="3">
    <source>
        <dbReference type="Proteomes" id="UP001163104"/>
    </source>
</evidence>
<dbReference type="SUPFAM" id="SSF53383">
    <property type="entry name" value="PLP-dependent transferases"/>
    <property type="match status" value="1"/>
</dbReference>
<dbReference type="EMBL" id="CP107027">
    <property type="protein sequence ID" value="UYG95535.1"/>
    <property type="molecule type" value="Genomic_DNA"/>
</dbReference>
<dbReference type="Gene3D" id="3.40.640.10">
    <property type="entry name" value="Type I PLP-dependent aspartate aminotransferase-like (Major domain)"/>
    <property type="match status" value="1"/>
</dbReference>
<keyword evidence="2" id="KW-0808">Transferase</keyword>
<sequence>MKSFTQAKFAADVHTPVLTQGALEIYLSSGMFKVHIEKLRYQYKKKGTILKKAYLEHLPPGAAFTGGDSGFYSTVELPGRLKAKQLVEYLQKKNVLVQDATGMYLPEYRHENRIRLSVSQVDDRKIPVGVKKIGEGICTLVNSYI</sequence>
<dbReference type="Gene3D" id="3.90.1150.10">
    <property type="entry name" value="Aspartate Aminotransferase, domain 1"/>
    <property type="match status" value="1"/>
</dbReference>
<protein>
    <submittedName>
        <fullName evidence="2">Aminotransferase class I/II-fold pyridoxal phosphate-dependent enzyme</fullName>
    </submittedName>
</protein>
<proteinExistence type="predicted"/>
<organism evidence="2 3">
    <name type="scientific">Cytobacillus firmus</name>
    <name type="common">Bacillus firmus</name>
    <dbReference type="NCBI Taxonomy" id="1399"/>
    <lineage>
        <taxon>Bacteria</taxon>
        <taxon>Bacillati</taxon>
        <taxon>Bacillota</taxon>
        <taxon>Bacilli</taxon>
        <taxon>Bacillales</taxon>
        <taxon>Bacillaceae</taxon>
        <taxon>Cytobacillus</taxon>
    </lineage>
</organism>
<reference evidence="2" key="1">
    <citation type="submission" date="2022-10" db="EMBL/GenBank/DDBJ databases">
        <title>Mechanism of multi-heavy metal repair in Cytobacillus Firmus M7.</title>
        <authorList>
            <person name="Li X."/>
            <person name="Yu C."/>
        </authorList>
    </citation>
    <scope>NUCLEOTIDE SEQUENCE</scope>
    <source>
        <strain evidence="2">M7</strain>
    </source>
</reference>
<name>A0AA46PQD1_CYTFI</name>
<dbReference type="GO" id="GO:0047536">
    <property type="term" value="F:2-aminoadipate transaminase activity"/>
    <property type="evidence" value="ECO:0007669"/>
    <property type="project" value="TreeGrafter"/>
</dbReference>
<dbReference type="Proteomes" id="UP001163104">
    <property type="component" value="Chromosome"/>
</dbReference>
<dbReference type="InterPro" id="IPR015424">
    <property type="entry name" value="PyrdxlP-dep_Trfase"/>
</dbReference>
<dbReference type="GO" id="GO:0030170">
    <property type="term" value="F:pyridoxal phosphate binding"/>
    <property type="evidence" value="ECO:0007669"/>
    <property type="project" value="InterPro"/>
</dbReference>
<feature type="domain" description="Aminotransferase class I/classII large" evidence="1">
    <location>
        <begin position="10"/>
        <end position="133"/>
    </location>
</feature>
<dbReference type="InterPro" id="IPR015421">
    <property type="entry name" value="PyrdxlP-dep_Trfase_major"/>
</dbReference>
<dbReference type="PANTHER" id="PTHR42858:SF1">
    <property type="entry name" value="LD15494P"/>
    <property type="match status" value="1"/>
</dbReference>
<accession>A0AA46PQD1</accession>
<keyword evidence="2" id="KW-0032">Aminotransferase</keyword>
<dbReference type="InterPro" id="IPR015422">
    <property type="entry name" value="PyrdxlP-dep_Trfase_small"/>
</dbReference>
<dbReference type="Pfam" id="PF00155">
    <property type="entry name" value="Aminotran_1_2"/>
    <property type="match status" value="1"/>
</dbReference>